<protein>
    <submittedName>
        <fullName evidence="1">OsmC family protein</fullName>
    </submittedName>
</protein>
<evidence type="ECO:0000313" key="1">
    <source>
        <dbReference type="EMBL" id="CUQ66822.1"/>
    </source>
</evidence>
<proteinExistence type="predicted"/>
<dbReference type="AlphaFoldDB" id="A0A0S4KWE1"/>
<dbReference type="InterPro" id="IPR003718">
    <property type="entry name" value="OsmC/Ohr_fam"/>
</dbReference>
<dbReference type="InterPro" id="IPR015946">
    <property type="entry name" value="KH_dom-like_a/b"/>
</dbReference>
<dbReference type="KEGG" id="nio:NITINOP_1849"/>
<dbReference type="PANTHER" id="PTHR35368:SF1">
    <property type="entry name" value="HYDROPEROXIDE REDUCTASE"/>
    <property type="match status" value="1"/>
</dbReference>
<dbReference type="STRING" id="1715989.NITINOP_1849"/>
<dbReference type="InterPro" id="IPR036102">
    <property type="entry name" value="OsmC/Ohrsf"/>
</dbReference>
<dbReference type="EMBL" id="LN885086">
    <property type="protein sequence ID" value="CUQ66822.1"/>
    <property type="molecule type" value="Genomic_DNA"/>
</dbReference>
<evidence type="ECO:0000313" key="2">
    <source>
        <dbReference type="Proteomes" id="UP000066284"/>
    </source>
</evidence>
<accession>A0A0S4KWE1</accession>
<keyword evidence="2" id="KW-1185">Reference proteome</keyword>
<dbReference type="Pfam" id="PF02566">
    <property type="entry name" value="OsmC"/>
    <property type="match status" value="1"/>
</dbReference>
<dbReference type="InterPro" id="IPR052924">
    <property type="entry name" value="OsmC/Ohr_hydroprdx_reductase"/>
</dbReference>
<dbReference type="RefSeq" id="WP_062484764.1">
    <property type="nucleotide sequence ID" value="NZ_LN885086.1"/>
</dbReference>
<dbReference type="OrthoDB" id="9781312at2"/>
<name>A0A0S4KWE1_9BACT</name>
<dbReference type="PANTHER" id="PTHR35368">
    <property type="entry name" value="HYDROPEROXIDE REDUCTASE"/>
    <property type="match status" value="1"/>
</dbReference>
<sequence>MDKQVNNTCNGLDIEQMGQTVRALKNDPALAQFQFRARNQWINGGENRSMIKDFYGAGSEDTSRSEAFIFTNGEPPVLLGHNEGANPVEYLLHALAGCVTTTTVLHAAARGIKLRKLSTELTGNINLQGLLALDDSVPAGYESIHIRMDIEADCSDEDLAELIDFAQRHSPVCNTVCRPVPVTIERAVVKRDESEAHAA</sequence>
<reference evidence="2" key="1">
    <citation type="submission" date="2015-09" db="EMBL/GenBank/DDBJ databases">
        <authorList>
            <person name="Daims H."/>
        </authorList>
    </citation>
    <scope>NUCLEOTIDE SEQUENCE [LARGE SCALE GENOMIC DNA]</scope>
</reference>
<dbReference type="Proteomes" id="UP000066284">
    <property type="component" value="Chromosome 1"/>
</dbReference>
<gene>
    <name evidence="1" type="ORF">NITINOP_1849</name>
</gene>
<dbReference type="Gene3D" id="3.30.300.20">
    <property type="match status" value="1"/>
</dbReference>
<dbReference type="SUPFAM" id="SSF82784">
    <property type="entry name" value="OsmC-like"/>
    <property type="match status" value="1"/>
</dbReference>
<organism evidence="1 2">
    <name type="scientific">Candidatus Nitrospira inopinata</name>
    <dbReference type="NCBI Taxonomy" id="1715989"/>
    <lineage>
        <taxon>Bacteria</taxon>
        <taxon>Pseudomonadati</taxon>
        <taxon>Nitrospirota</taxon>
        <taxon>Nitrospiria</taxon>
        <taxon>Nitrospirales</taxon>
        <taxon>Nitrospiraceae</taxon>
        <taxon>Nitrospira</taxon>
    </lineage>
</organism>